<evidence type="ECO:0000259" key="3">
    <source>
        <dbReference type="Pfam" id="PF13205"/>
    </source>
</evidence>
<dbReference type="Pfam" id="PF13205">
    <property type="entry name" value="Big_5"/>
    <property type="match status" value="1"/>
</dbReference>
<evidence type="ECO:0000259" key="4">
    <source>
        <dbReference type="Pfam" id="PF18998"/>
    </source>
</evidence>
<dbReference type="PANTHER" id="PTHR19328">
    <property type="entry name" value="HEDGEHOG-INTERACTING PROTEIN"/>
    <property type="match status" value="1"/>
</dbReference>
<feature type="domain" description="SbsA Ig-like" evidence="3">
    <location>
        <begin position="394"/>
        <end position="505"/>
    </location>
</feature>
<dbReference type="InterPro" id="IPR011041">
    <property type="entry name" value="Quinoprot_gluc/sorb_DH_b-prop"/>
</dbReference>
<dbReference type="Gene3D" id="2.120.10.30">
    <property type="entry name" value="TolB, C-terminal domain"/>
    <property type="match status" value="1"/>
</dbReference>
<dbReference type="InterPro" id="IPR044060">
    <property type="entry name" value="Bacterial_rp_domain"/>
</dbReference>
<evidence type="ECO:0000256" key="2">
    <source>
        <dbReference type="SAM" id="Phobius"/>
    </source>
</evidence>
<dbReference type="AlphaFoldDB" id="A0A7L7L9H7"/>
<sequence length="1063" mass="114985">MKKNYTYYQQFLGIISRKWVVVAIFGFLISFQGYLAQSALSKKTSNTKQIQTANSDLKIAGFNLINANNDKAIQLITDGAVLNLAALPTRKLNIQAVTDPAKVGSVLFYLAGPVVRNHTENTAPYGLYRDVNGDFSAWTPPLGDYTLIATPYSQINGRGTAGTSSVIRFSVINQAQYTLTVASNEGGSVTKSPDQTRFNKGESVTLTATAAEGYQFNGWSGAAKGRANPLTLVMDGNKNLKANFGPLQPPGALISYLISQSPRLYTVSELTLGTLLYTDRTYQATSVPAFLNGAPFIKTPNDDKANRLPEVLSFELSQEATVYVAYDPLALVLPAWLSYWQKTTESIGINDPRIDHLDLYSKTFPAGTVTIGGNLARPALGSKNTYIVAVKASDNLRPYVTAVRPADGAADVPLDQSISVDLKYPSGQSINGNTVNPNTVKLFTVVSNDLKTPVEGTAVNASAAGDAITLSATLAPNTTYEFVITEQVQDGLGYSILPFTSRFSTTNTVGDVPTDLSGVSFTEQTLVDNTFGFDGFTSLTIGPDRRFYATTSGGKIERWDINPDGSLANNITIAPFDTTRRLLIGFRFDPNASATNLIAWISHSSGAFTNVPDWAGKISQINLNDPAQPIVTDYVINLPRSYKDHSTNSIDFGPDGALYFTQGSNSAMGAPDDAWGLRAEHLLTATVLRLDVNLLQQQSLPLDAKTEEGGTYNPYIPNAPLTIYATGLRNAYDLIWHSNGELYVPTNGSAAGGNLPELKAGTIWSNGQPYPGPDIPAIMDVRDTQSDYLFRIAQGGYYGHPNYLRNEYILNGGNPTEAQDPGEVVWTMNGVQYGYPVGTPTEPNYRGWSYDFGTNKSPDGVIEYKSNAFEGKLKGKLLVCRFSGGDDVIVLEPGTFNKDIIKATEGIKIPGLRRPFSNPLNIVEDLQNGNLYLSEYYDGNGDGKPRITLLRADQPAPATAARKNLGENIAPESAAAKAMLKVYPNPNAGDKIYADVQNFAPQELVTLTLYDVTGRLIQTKTSFTDQKGAILTEIYHKQPLKSGLYIIGATAVSGKKQAKLLVK</sequence>
<reference evidence="5 6" key="1">
    <citation type="submission" date="2020-08" db="EMBL/GenBank/DDBJ databases">
        <title>Adhaeribacter dokdonensis sp. nov., isolated from the rhizosphere of Elymus tsukushiensis, a plant native to the Dokdo Islands, Republic of Korea.</title>
        <authorList>
            <person name="Ghim S.Y."/>
        </authorList>
    </citation>
    <scope>NUCLEOTIDE SEQUENCE [LARGE SCALE GENOMIC DNA]</scope>
    <source>
        <strain evidence="5 6">KUDC8001</strain>
    </source>
</reference>
<gene>
    <name evidence="5" type="ORF">HUW48_15665</name>
</gene>
<dbReference type="Pfam" id="PF18998">
    <property type="entry name" value="Flg_new_2"/>
    <property type="match status" value="1"/>
</dbReference>
<dbReference type="InterPro" id="IPR032812">
    <property type="entry name" value="SbsA_Ig"/>
</dbReference>
<feature type="domain" description="Bacterial repeat" evidence="4">
    <location>
        <begin position="177"/>
        <end position="244"/>
    </location>
</feature>
<organism evidence="5 6">
    <name type="scientific">Adhaeribacter radiodurans</name>
    <dbReference type="NCBI Taxonomy" id="2745197"/>
    <lineage>
        <taxon>Bacteria</taxon>
        <taxon>Pseudomonadati</taxon>
        <taxon>Bacteroidota</taxon>
        <taxon>Cytophagia</taxon>
        <taxon>Cytophagales</taxon>
        <taxon>Hymenobacteraceae</taxon>
        <taxon>Adhaeribacter</taxon>
    </lineage>
</organism>
<keyword evidence="1" id="KW-0732">Signal</keyword>
<dbReference type="NCBIfam" id="TIGR04183">
    <property type="entry name" value="Por_Secre_tail"/>
    <property type="match status" value="1"/>
</dbReference>
<name>A0A7L7L9H7_9BACT</name>
<accession>A0A7L7L9H7</accession>
<protein>
    <submittedName>
        <fullName evidence="5">Ig-like domain-containing protein</fullName>
    </submittedName>
</protein>
<keyword evidence="2" id="KW-0472">Membrane</keyword>
<evidence type="ECO:0000313" key="6">
    <source>
        <dbReference type="Proteomes" id="UP000514509"/>
    </source>
</evidence>
<proteinExistence type="predicted"/>
<evidence type="ECO:0000256" key="1">
    <source>
        <dbReference type="ARBA" id="ARBA00022729"/>
    </source>
</evidence>
<feature type="transmembrane region" description="Helical" evidence="2">
    <location>
        <begin position="20"/>
        <end position="40"/>
    </location>
</feature>
<keyword evidence="2" id="KW-1133">Transmembrane helix</keyword>
<dbReference type="InterPro" id="IPR011042">
    <property type="entry name" value="6-blade_b-propeller_TolB-like"/>
</dbReference>
<dbReference type="Proteomes" id="UP000514509">
    <property type="component" value="Chromosome"/>
</dbReference>
<keyword evidence="6" id="KW-1185">Reference proteome</keyword>
<dbReference type="KEGG" id="add:HUW48_15665"/>
<dbReference type="EMBL" id="CP055153">
    <property type="protein sequence ID" value="QMU29384.1"/>
    <property type="molecule type" value="Genomic_DNA"/>
</dbReference>
<dbReference type="InterPro" id="IPR026444">
    <property type="entry name" value="Secre_tail"/>
</dbReference>
<dbReference type="SUPFAM" id="SSF50952">
    <property type="entry name" value="Soluble quinoprotein glucose dehydrogenase"/>
    <property type="match status" value="1"/>
</dbReference>
<keyword evidence="2" id="KW-0812">Transmembrane</keyword>
<evidence type="ECO:0000313" key="5">
    <source>
        <dbReference type="EMBL" id="QMU29384.1"/>
    </source>
</evidence>
<dbReference type="RefSeq" id="WP_182411843.1">
    <property type="nucleotide sequence ID" value="NZ_CP055153.1"/>
</dbReference>
<dbReference type="PANTHER" id="PTHR19328:SF75">
    <property type="entry name" value="ALDOSE SUGAR DEHYDROGENASE YLII"/>
    <property type="match status" value="1"/>
</dbReference>